<dbReference type="AlphaFoldDB" id="A0A1C6USB6"/>
<reference evidence="3" key="1">
    <citation type="submission" date="2016-06" db="EMBL/GenBank/DDBJ databases">
        <authorList>
            <person name="Varghese N."/>
            <person name="Submissions Spin"/>
        </authorList>
    </citation>
    <scope>NUCLEOTIDE SEQUENCE [LARGE SCALE GENOMIC DNA]</scope>
    <source>
        <strain evidence="3">DSM 44814</strain>
    </source>
</reference>
<dbReference type="Proteomes" id="UP000199696">
    <property type="component" value="Unassembled WGS sequence"/>
</dbReference>
<dbReference type="OrthoDB" id="345237at2"/>
<feature type="transmembrane region" description="Helical" evidence="1">
    <location>
        <begin position="110"/>
        <end position="132"/>
    </location>
</feature>
<proteinExistence type="predicted"/>
<feature type="transmembrane region" description="Helical" evidence="1">
    <location>
        <begin position="6"/>
        <end position="23"/>
    </location>
</feature>
<organism evidence="2 3">
    <name type="scientific">Micromonospora eburnea</name>
    <dbReference type="NCBI Taxonomy" id="227316"/>
    <lineage>
        <taxon>Bacteria</taxon>
        <taxon>Bacillati</taxon>
        <taxon>Actinomycetota</taxon>
        <taxon>Actinomycetes</taxon>
        <taxon>Micromonosporales</taxon>
        <taxon>Micromonosporaceae</taxon>
        <taxon>Micromonospora</taxon>
    </lineage>
</organism>
<protein>
    <recommendedName>
        <fullName evidence="4">DUF4281 domain-containing protein</fullName>
    </recommendedName>
</protein>
<accession>A0A1C6USB6</accession>
<feature type="transmembrane region" description="Helical" evidence="1">
    <location>
        <begin position="32"/>
        <end position="54"/>
    </location>
</feature>
<dbReference type="PANTHER" id="PTHR34543:SF1">
    <property type="entry name" value="PROTEIN ABA DEFICIENT 4, CHLOROPLASTIC"/>
    <property type="match status" value="1"/>
</dbReference>
<name>A0A1C6USB6_9ACTN</name>
<gene>
    <name evidence="2" type="ORF">GA0070604_3532</name>
</gene>
<dbReference type="InterPro" id="IPR025461">
    <property type="entry name" value="ABA4-like"/>
</dbReference>
<keyword evidence="1" id="KW-0472">Membrane</keyword>
<evidence type="ECO:0000256" key="1">
    <source>
        <dbReference type="SAM" id="Phobius"/>
    </source>
</evidence>
<keyword evidence="1" id="KW-0812">Transmembrane</keyword>
<dbReference type="Pfam" id="PF14108">
    <property type="entry name" value="ABA4-like"/>
    <property type="match status" value="1"/>
</dbReference>
<dbReference type="STRING" id="227316.GA0070604_3532"/>
<dbReference type="EMBL" id="FMHY01000002">
    <property type="protein sequence ID" value="SCL57004.1"/>
    <property type="molecule type" value="Genomic_DNA"/>
</dbReference>
<dbReference type="RefSeq" id="WP_091119101.1">
    <property type="nucleotide sequence ID" value="NZ_FMHY01000002.1"/>
</dbReference>
<evidence type="ECO:0008006" key="4">
    <source>
        <dbReference type="Google" id="ProtNLM"/>
    </source>
</evidence>
<sequence length="151" mass="16379">MTGALFTLTFAVAAPFWALMILLPRWVWTARIIASPLIVAPVLAIYAILVIPAFDEVLPAVTAPTLDGVRDLLGTADGAAAGWAHMIAFDLFVGRWAWLDSRERRVPALVMAPVLLLTILLGPLGLAAYLGLRTRWARPAVVRDSEPQRLG</sequence>
<keyword evidence="3" id="KW-1185">Reference proteome</keyword>
<keyword evidence="1" id="KW-1133">Transmembrane helix</keyword>
<dbReference type="PANTHER" id="PTHR34543">
    <property type="entry name" value="PROTEIN ABA DEFICIENT 4, CHLOROPLASTIC"/>
    <property type="match status" value="1"/>
</dbReference>
<evidence type="ECO:0000313" key="2">
    <source>
        <dbReference type="EMBL" id="SCL57004.1"/>
    </source>
</evidence>
<evidence type="ECO:0000313" key="3">
    <source>
        <dbReference type="Proteomes" id="UP000199696"/>
    </source>
</evidence>